<dbReference type="InterPro" id="IPR000182">
    <property type="entry name" value="GNAT_dom"/>
</dbReference>
<accession>A0A1X9T4B2</accession>
<protein>
    <recommendedName>
        <fullName evidence="3">N-acetyltransferase domain-containing protein</fullName>
    </recommendedName>
</protein>
<reference evidence="4 5" key="1">
    <citation type="journal article" date="2016" name="Int. J. Syst. Evol. Microbiol.">
        <title>Paenibacillus damxungensis sp. nov., isolated from raw yak (Bos grunniens) milk.</title>
        <authorList>
            <person name="Wu Z."/>
            <person name="Gao C."/>
            <person name="Han J."/>
            <person name="Liu Z."/>
        </authorList>
    </citation>
    <scope>NUCLEOTIDE SEQUENCE [LARGE SCALE GENOMIC DNA]</scope>
    <source>
        <strain evidence="4 5">BD3526</strain>
        <plasmid evidence="4 5">unnamed1</plasmid>
    </source>
</reference>
<evidence type="ECO:0000256" key="1">
    <source>
        <dbReference type="ARBA" id="ARBA00022679"/>
    </source>
</evidence>
<proteinExistence type="predicted"/>
<keyword evidence="5" id="KW-1185">Reference proteome</keyword>
<dbReference type="Pfam" id="PF00583">
    <property type="entry name" value="Acetyltransf_1"/>
    <property type="match status" value="1"/>
</dbReference>
<evidence type="ECO:0000256" key="2">
    <source>
        <dbReference type="ARBA" id="ARBA00023315"/>
    </source>
</evidence>
<dbReference type="PROSITE" id="PS51186">
    <property type="entry name" value="GNAT"/>
    <property type="match status" value="1"/>
</dbReference>
<dbReference type="AlphaFoldDB" id="A0A1X9T4B2"/>
<evidence type="ECO:0000313" key="5">
    <source>
        <dbReference type="Proteomes" id="UP000078148"/>
    </source>
</evidence>
<keyword evidence="4" id="KW-0614">Plasmid</keyword>
<evidence type="ECO:0000259" key="3">
    <source>
        <dbReference type="PROSITE" id="PS51186"/>
    </source>
</evidence>
<dbReference type="PANTHER" id="PTHR43072:SF23">
    <property type="entry name" value="UPF0039 PROTEIN C11D3.02C"/>
    <property type="match status" value="1"/>
</dbReference>
<gene>
    <name evidence="4" type="ORF">AR543_p0202</name>
</gene>
<dbReference type="CDD" id="cd04301">
    <property type="entry name" value="NAT_SF"/>
    <property type="match status" value="1"/>
</dbReference>
<dbReference type="NCBIfam" id="NF040503">
    <property type="entry name" value="resist_ArsN1a"/>
    <property type="match status" value="1"/>
</dbReference>
<sequence length="174" mass="20265">MSMMNRNSDFDHFFVRSANPQDLEAVLRIYNEGIADRIATLETEIKDLFYMQRWFEDHKGRYGVLIAEHENEIVGWASLNRYSQRCAYDGVAELSVYVSRDYRGKGVGSFLLSALEQLARKEDFYKIVLFTFPFNTAGRRLYQKFGYREVGTFEKQGILDGKPIDVTIMEKLLS</sequence>
<dbReference type="PANTHER" id="PTHR43072">
    <property type="entry name" value="N-ACETYLTRANSFERASE"/>
    <property type="match status" value="1"/>
</dbReference>
<keyword evidence="1" id="KW-0808">Transferase</keyword>
<name>A0A1X9T4B2_9BACL</name>
<dbReference type="KEGG" id="pbv:AR543_p0202"/>
<dbReference type="EMBL" id="CP021170">
    <property type="protein sequence ID" value="ARR10810.1"/>
    <property type="molecule type" value="Genomic_DNA"/>
</dbReference>
<dbReference type="SUPFAM" id="SSF55729">
    <property type="entry name" value="Acyl-CoA N-acyltransferases (Nat)"/>
    <property type="match status" value="1"/>
</dbReference>
<dbReference type="Proteomes" id="UP000078148">
    <property type="component" value="Plasmid unnamed1"/>
</dbReference>
<evidence type="ECO:0000313" key="4">
    <source>
        <dbReference type="EMBL" id="ARR10810.1"/>
    </source>
</evidence>
<dbReference type="InterPro" id="IPR016181">
    <property type="entry name" value="Acyl_CoA_acyltransferase"/>
</dbReference>
<feature type="domain" description="N-acetyltransferase" evidence="3">
    <location>
        <begin position="13"/>
        <end position="174"/>
    </location>
</feature>
<organism evidence="4 5">
    <name type="scientific">Paenibacillus bovis</name>
    <dbReference type="NCBI Taxonomy" id="1616788"/>
    <lineage>
        <taxon>Bacteria</taxon>
        <taxon>Bacillati</taxon>
        <taxon>Bacillota</taxon>
        <taxon>Bacilli</taxon>
        <taxon>Bacillales</taxon>
        <taxon>Paenibacillaceae</taxon>
        <taxon>Paenibacillus</taxon>
    </lineage>
</organism>
<dbReference type="GO" id="GO:0016747">
    <property type="term" value="F:acyltransferase activity, transferring groups other than amino-acyl groups"/>
    <property type="evidence" value="ECO:0007669"/>
    <property type="project" value="InterPro"/>
</dbReference>
<dbReference type="Gene3D" id="3.40.630.30">
    <property type="match status" value="1"/>
</dbReference>
<keyword evidence="2" id="KW-0012">Acyltransferase</keyword>
<geneLocation type="plasmid" evidence="4 5">
    <name>unnamed1</name>
</geneLocation>